<proteinExistence type="inferred from homology"/>
<feature type="transmembrane region" description="Helical" evidence="2">
    <location>
        <begin position="21"/>
        <end position="44"/>
    </location>
</feature>
<keyword evidence="2" id="KW-1133">Transmembrane helix</keyword>
<dbReference type="InterPro" id="IPR000620">
    <property type="entry name" value="EamA_dom"/>
</dbReference>
<dbReference type="SUPFAM" id="SSF103481">
    <property type="entry name" value="Multidrug resistance efflux transporter EmrE"/>
    <property type="match status" value="1"/>
</dbReference>
<evidence type="ECO:0000256" key="2">
    <source>
        <dbReference type="SAM" id="Phobius"/>
    </source>
</evidence>
<feature type="transmembrane region" description="Helical" evidence="2">
    <location>
        <begin position="131"/>
        <end position="152"/>
    </location>
</feature>
<name>A0A4Q7LYM7_9MICO</name>
<feature type="transmembrane region" description="Helical" evidence="2">
    <location>
        <begin position="263"/>
        <end position="281"/>
    </location>
</feature>
<evidence type="ECO:0000313" key="5">
    <source>
        <dbReference type="Proteomes" id="UP000293852"/>
    </source>
</evidence>
<dbReference type="Pfam" id="PF00892">
    <property type="entry name" value="EamA"/>
    <property type="match status" value="1"/>
</dbReference>
<feature type="transmembrane region" description="Helical" evidence="2">
    <location>
        <begin position="106"/>
        <end position="125"/>
    </location>
</feature>
<dbReference type="AlphaFoldDB" id="A0A4Q7LYM7"/>
<reference evidence="4 5" key="1">
    <citation type="submission" date="2019-02" db="EMBL/GenBank/DDBJ databases">
        <title>Sequencing the genomes of 1000 actinobacteria strains.</title>
        <authorList>
            <person name="Klenk H.-P."/>
        </authorList>
    </citation>
    <scope>NUCLEOTIDE SEQUENCE [LARGE SCALE GENOMIC DNA]</scope>
    <source>
        <strain evidence="4 5">DSM 16932</strain>
    </source>
</reference>
<feature type="domain" description="EamA" evidence="3">
    <location>
        <begin position="20"/>
        <end position="175"/>
    </location>
</feature>
<keyword evidence="2" id="KW-0472">Membrane</keyword>
<dbReference type="RefSeq" id="WP_130411527.1">
    <property type="nucleotide sequence ID" value="NZ_SGWX01000001.1"/>
</dbReference>
<dbReference type="Proteomes" id="UP000293852">
    <property type="component" value="Unassembled WGS sequence"/>
</dbReference>
<feature type="transmembrane region" description="Helical" evidence="2">
    <location>
        <begin position="190"/>
        <end position="213"/>
    </location>
</feature>
<feature type="transmembrane region" description="Helical" evidence="2">
    <location>
        <begin position="326"/>
        <end position="345"/>
    </location>
</feature>
<dbReference type="OrthoDB" id="5604143at2"/>
<gene>
    <name evidence="4" type="ORF">EV386_0204</name>
</gene>
<dbReference type="EMBL" id="SGWX01000001">
    <property type="protein sequence ID" value="RZS59964.1"/>
    <property type="molecule type" value="Genomic_DNA"/>
</dbReference>
<comment type="similarity">
    <text evidence="1">Belongs to the EamA transporter family.</text>
</comment>
<feature type="transmembrane region" description="Helical" evidence="2">
    <location>
        <begin position="159"/>
        <end position="178"/>
    </location>
</feature>
<organism evidence="4 5">
    <name type="scientific">Xylanimonas ulmi</name>
    <dbReference type="NCBI Taxonomy" id="228973"/>
    <lineage>
        <taxon>Bacteria</taxon>
        <taxon>Bacillati</taxon>
        <taxon>Actinomycetota</taxon>
        <taxon>Actinomycetes</taxon>
        <taxon>Micrococcales</taxon>
        <taxon>Promicromonosporaceae</taxon>
        <taxon>Xylanimonas</taxon>
    </lineage>
</organism>
<feature type="transmembrane region" description="Helical" evidence="2">
    <location>
        <begin position="301"/>
        <end position="320"/>
    </location>
</feature>
<keyword evidence="5" id="KW-1185">Reference proteome</keyword>
<evidence type="ECO:0000259" key="3">
    <source>
        <dbReference type="Pfam" id="PF00892"/>
    </source>
</evidence>
<sequence>MTTLLATTLRAQQIRRYRSRGITVAVVSGVFYGLYSAFISLAMATGGWSDWAAGAAVSAFAAVYLLGILAAGLNDLLSGVWALVIGGARGKFRDTLRVARTRPGRVLMACAIIGGPIGTVAYILALQLGGAAIIPITALCPAFGAILSRILFKQPLRPIMIVGIAVCLGATCLIAYSAGSAPGSDVILGLVLAFVAALAWAVEGAVAGMGTAVVDYEIAITIRQWTSGLITLFIVLPAVALIGGELGTATEMIGLTLSSPMTLLVVAVSGLFALYAFGLWYRGNGMCGTALGMACNGTYSFWGPLFCWLLLGVSFGMAGWGIAPIAWVGAVLMSVGILLVATNPLEWLRAARARVPGGVA</sequence>
<protein>
    <recommendedName>
        <fullName evidence="3">EamA domain-containing protein</fullName>
    </recommendedName>
</protein>
<feature type="transmembrane region" description="Helical" evidence="2">
    <location>
        <begin position="56"/>
        <end position="85"/>
    </location>
</feature>
<feature type="transmembrane region" description="Helical" evidence="2">
    <location>
        <begin position="225"/>
        <end position="243"/>
    </location>
</feature>
<dbReference type="GO" id="GO:0016020">
    <property type="term" value="C:membrane"/>
    <property type="evidence" value="ECO:0007669"/>
    <property type="project" value="InterPro"/>
</dbReference>
<keyword evidence="2" id="KW-0812">Transmembrane</keyword>
<dbReference type="InterPro" id="IPR037185">
    <property type="entry name" value="EmrE-like"/>
</dbReference>
<evidence type="ECO:0000256" key="1">
    <source>
        <dbReference type="ARBA" id="ARBA00007362"/>
    </source>
</evidence>
<evidence type="ECO:0000313" key="4">
    <source>
        <dbReference type="EMBL" id="RZS59964.1"/>
    </source>
</evidence>
<comment type="caution">
    <text evidence="4">The sequence shown here is derived from an EMBL/GenBank/DDBJ whole genome shotgun (WGS) entry which is preliminary data.</text>
</comment>
<accession>A0A4Q7LYM7</accession>